<reference evidence="9 10" key="1">
    <citation type="submission" date="2016-03" db="EMBL/GenBank/DDBJ databases">
        <authorList>
            <person name="Devillers H."/>
        </authorList>
    </citation>
    <scope>NUCLEOTIDE SEQUENCE [LARGE SCALE GENOMIC DNA]</scope>
    <source>
        <strain evidence="9">CBS 6772</strain>
    </source>
</reference>
<comment type="function">
    <text evidence="6">Component of the spindle pole body (SPB) required for the proper execution of spindle pole body (SPB) duplication. Links the central plaque component SPC42 to the inner plaque component SPC110.</text>
</comment>
<dbReference type="AlphaFoldDB" id="A0A1G4MHM1"/>
<dbReference type="Proteomes" id="UP000190831">
    <property type="component" value="Chromosome G"/>
</dbReference>
<comment type="subcellular location">
    <subcellularLocation>
        <location evidence="7">Cytoplasm</location>
        <location evidence="7">Cytoskeleton</location>
        <location evidence="7">Microtubule organizing center</location>
        <location evidence="7">Spindle pole body</location>
    </subcellularLocation>
    <subcellularLocation>
        <location evidence="7">Nucleus</location>
    </subcellularLocation>
</comment>
<evidence type="ECO:0000256" key="4">
    <source>
        <dbReference type="ARBA" id="ARBA00023212"/>
    </source>
</evidence>
<evidence type="ECO:0000256" key="2">
    <source>
        <dbReference type="ARBA" id="ARBA00016328"/>
    </source>
</evidence>
<evidence type="ECO:0000256" key="7">
    <source>
        <dbReference type="RuleBase" id="RU362139"/>
    </source>
</evidence>
<comment type="similarity">
    <text evidence="1 7">Belongs to the SPC29 family.</text>
</comment>
<dbReference type="Pfam" id="PF17082">
    <property type="entry name" value="Spc29"/>
    <property type="match status" value="1"/>
</dbReference>
<evidence type="ECO:0000256" key="8">
    <source>
        <dbReference type="SAM" id="MobiDB-lite"/>
    </source>
</evidence>
<feature type="region of interest" description="Disordered" evidence="8">
    <location>
        <begin position="40"/>
        <end position="65"/>
    </location>
</feature>
<evidence type="ECO:0000256" key="3">
    <source>
        <dbReference type="ARBA" id="ARBA00022490"/>
    </source>
</evidence>
<proteinExistence type="inferred from homology"/>
<gene>
    <name evidence="7" type="primary">SPC29</name>
    <name evidence="9" type="ORF">LAFE_0G09934G</name>
</gene>
<evidence type="ECO:0000313" key="10">
    <source>
        <dbReference type="Proteomes" id="UP000190831"/>
    </source>
</evidence>
<dbReference type="InterPro" id="IPR031392">
    <property type="entry name" value="Spc29"/>
</dbReference>
<feature type="region of interest" description="Disordered" evidence="8">
    <location>
        <begin position="164"/>
        <end position="187"/>
    </location>
</feature>
<keyword evidence="10" id="KW-1185">Reference proteome</keyword>
<keyword evidence="5 7" id="KW-0539">Nucleus</keyword>
<dbReference type="EMBL" id="LT598486">
    <property type="protein sequence ID" value="SCW03416.1"/>
    <property type="molecule type" value="Genomic_DNA"/>
</dbReference>
<feature type="compositionally biased region" description="Low complexity" evidence="8">
    <location>
        <begin position="164"/>
        <end position="178"/>
    </location>
</feature>
<name>A0A1G4MHM1_LACFM</name>
<evidence type="ECO:0000256" key="1">
    <source>
        <dbReference type="ARBA" id="ARBA00009217"/>
    </source>
</evidence>
<accession>A0A1G4MHM1</accession>
<dbReference type="GO" id="GO:0005634">
    <property type="term" value="C:nucleus"/>
    <property type="evidence" value="ECO:0007669"/>
    <property type="project" value="UniProtKB-SubCell"/>
</dbReference>
<dbReference type="GO" id="GO:0030474">
    <property type="term" value="P:spindle pole body duplication"/>
    <property type="evidence" value="ECO:0007669"/>
    <property type="project" value="InterPro"/>
</dbReference>
<keyword evidence="4 7" id="KW-0206">Cytoskeleton</keyword>
<organism evidence="9 10">
    <name type="scientific">Lachancea fermentati</name>
    <name type="common">Zygosaccharomyces fermentati</name>
    <dbReference type="NCBI Taxonomy" id="4955"/>
    <lineage>
        <taxon>Eukaryota</taxon>
        <taxon>Fungi</taxon>
        <taxon>Dikarya</taxon>
        <taxon>Ascomycota</taxon>
        <taxon>Saccharomycotina</taxon>
        <taxon>Saccharomycetes</taxon>
        <taxon>Saccharomycetales</taxon>
        <taxon>Saccharomycetaceae</taxon>
        <taxon>Lachancea</taxon>
    </lineage>
</organism>
<protein>
    <recommendedName>
        <fullName evidence="2 7">Spindle pole component 29</fullName>
    </recommendedName>
</protein>
<evidence type="ECO:0000256" key="5">
    <source>
        <dbReference type="ARBA" id="ARBA00023242"/>
    </source>
</evidence>
<dbReference type="GO" id="GO:0005200">
    <property type="term" value="F:structural constituent of cytoskeleton"/>
    <property type="evidence" value="ECO:0007669"/>
    <property type="project" value="InterPro"/>
</dbReference>
<sequence>MNHSSARGLRNMPEADDTLHKIRRDYLMSKKNLQELLTASSTRLSGNSARIGPLPTPPLQSSEALSDEKLRQQIRQGLQKDEPPLRSPQASLQHMTSSADLAYLRQLMRDQQRQIDDLTRRLHSQSVSNKALQDRVTMLEDYVSQMEASNRQTRKYNYNYTKSALSSSSSLGRSTAPSESYDAYTGPELDNTNYLLDLTPGKIQHRDFSNLDDSTTRLLQLAQNAHNPSK</sequence>
<dbReference type="GO" id="GO:0005823">
    <property type="term" value="C:central plaque of spindle pole body"/>
    <property type="evidence" value="ECO:0007669"/>
    <property type="project" value="InterPro"/>
</dbReference>
<keyword evidence="3 7" id="KW-0963">Cytoplasm</keyword>
<dbReference type="OrthoDB" id="4036034at2759"/>
<evidence type="ECO:0000313" key="9">
    <source>
        <dbReference type="EMBL" id="SCW03416.1"/>
    </source>
</evidence>
<evidence type="ECO:0000256" key="6">
    <source>
        <dbReference type="ARBA" id="ARBA00025108"/>
    </source>
</evidence>
<dbReference type="OMA" id="YLRHATN"/>